<accession>A0A6C1DT51</accession>
<feature type="domain" description="J" evidence="12">
    <location>
        <begin position="44"/>
        <end position="108"/>
    </location>
</feature>
<keyword evidence="2 10" id="KW-0812">Transmembrane</keyword>
<dbReference type="PANTHER" id="PTHR44653:SF2">
    <property type="entry name" value="DNAJ HOMOLOG SUBFAMILY C MEMBER 1"/>
    <property type="match status" value="1"/>
</dbReference>
<evidence type="ECO:0000256" key="2">
    <source>
        <dbReference type="ARBA" id="ARBA00022692"/>
    </source>
</evidence>
<feature type="region of interest" description="Disordered" evidence="9">
    <location>
        <begin position="258"/>
        <end position="287"/>
    </location>
</feature>
<keyword evidence="5 10" id="KW-1133">Transmembrane helix</keyword>
<dbReference type="PROSITE" id="PS50076">
    <property type="entry name" value="DNAJ_2"/>
    <property type="match status" value="1"/>
</dbReference>
<dbReference type="OrthoDB" id="413400at2759"/>
<dbReference type="SUPFAM" id="SSF46565">
    <property type="entry name" value="Chaperone J-domain"/>
    <property type="match status" value="1"/>
</dbReference>
<feature type="transmembrane region" description="Helical" evidence="10">
    <location>
        <begin position="132"/>
        <end position="152"/>
    </location>
</feature>
<dbReference type="CDD" id="cd06257">
    <property type="entry name" value="DnaJ"/>
    <property type="match status" value="1"/>
</dbReference>
<dbReference type="Gene3D" id="1.10.287.110">
    <property type="entry name" value="DnaJ domain"/>
    <property type="match status" value="1"/>
</dbReference>
<name>A0A6C1DT51_SACPS</name>
<evidence type="ECO:0000256" key="9">
    <source>
        <dbReference type="SAM" id="MobiDB-lite"/>
    </source>
</evidence>
<dbReference type="InterPro" id="IPR001623">
    <property type="entry name" value="DnaJ_domain"/>
</dbReference>
<evidence type="ECO:0000256" key="3">
    <source>
        <dbReference type="ARBA" id="ARBA00022729"/>
    </source>
</evidence>
<dbReference type="GO" id="GO:0005789">
    <property type="term" value="C:endoplasmic reticulum membrane"/>
    <property type="evidence" value="ECO:0007669"/>
    <property type="project" value="UniProtKB-SubCell"/>
</dbReference>
<evidence type="ECO:0000256" key="11">
    <source>
        <dbReference type="SAM" id="SignalP"/>
    </source>
</evidence>
<comment type="subcellular location">
    <subcellularLocation>
        <location evidence="1">Endoplasmic reticulum membrane</location>
        <topology evidence="1">Single-pass membrane protein</topology>
    </subcellularLocation>
</comment>
<protein>
    <submittedName>
        <fullName evidence="13">ER-localized J domain-containing protein 5</fullName>
    </submittedName>
</protein>
<dbReference type="Proteomes" id="UP000501346">
    <property type="component" value="Chromosome ScVI"/>
</dbReference>
<dbReference type="EMBL" id="CP048987">
    <property type="protein sequence ID" value="QID79374.1"/>
    <property type="molecule type" value="Genomic_DNA"/>
</dbReference>
<dbReference type="InterPro" id="IPR036869">
    <property type="entry name" value="J_dom_sf"/>
</dbReference>
<keyword evidence="3 11" id="KW-0732">Signal</keyword>
<keyword evidence="7" id="KW-0143">Chaperone</keyword>
<dbReference type="InterPro" id="IPR018253">
    <property type="entry name" value="DnaJ_domain_CS"/>
</dbReference>
<dbReference type="FunFam" id="1.10.287.110:FF:000116">
    <property type="entry name" value="Erj5p"/>
    <property type="match status" value="1"/>
</dbReference>
<dbReference type="SMART" id="SM00271">
    <property type="entry name" value="DnaJ"/>
    <property type="match status" value="1"/>
</dbReference>
<evidence type="ECO:0000256" key="8">
    <source>
        <dbReference type="ARBA" id="ARBA00061004"/>
    </source>
</evidence>
<keyword evidence="14" id="KW-1185">Reference proteome</keyword>
<organism evidence="13 14">
    <name type="scientific">Saccharomyces pastorianus</name>
    <name type="common">Lager yeast</name>
    <name type="synonym">Saccharomyces cerevisiae x Saccharomyces eubayanus</name>
    <dbReference type="NCBI Taxonomy" id="27292"/>
    <lineage>
        <taxon>Eukaryota</taxon>
        <taxon>Fungi</taxon>
        <taxon>Dikarya</taxon>
        <taxon>Ascomycota</taxon>
        <taxon>Saccharomycotina</taxon>
        <taxon>Saccharomycetes</taxon>
        <taxon>Saccharomycetales</taxon>
        <taxon>Saccharomycetaceae</taxon>
        <taxon>Saccharomyces</taxon>
    </lineage>
</organism>
<dbReference type="AlphaFoldDB" id="A0A6C1DT51"/>
<dbReference type="Pfam" id="PF00226">
    <property type="entry name" value="DnaJ"/>
    <property type="match status" value="1"/>
</dbReference>
<dbReference type="PANTHER" id="PTHR44653">
    <property type="entry name" value="DNAJ HOMOLOG SUBFAMILY C MEMBER 1"/>
    <property type="match status" value="1"/>
</dbReference>
<reference evidence="13 14" key="1">
    <citation type="journal article" date="2019" name="BMC Genomics">
        <title>Chromosome level assembly and comparative genome analysis confirm lager-brewing yeasts originated from a single hybridization.</title>
        <authorList>
            <person name="Salazar A.N."/>
            <person name="Gorter de Vries A.R."/>
            <person name="van den Broek M."/>
            <person name="Brouwers N."/>
            <person name="de la Torre Cortes P."/>
            <person name="Kuijpers N.G.A."/>
            <person name="Daran J.G."/>
            <person name="Abeel T."/>
        </authorList>
    </citation>
    <scope>NUCLEOTIDE SEQUENCE [LARGE SCALE GENOMIC DNA]</scope>
    <source>
        <strain evidence="13 14">CBS 1483</strain>
    </source>
</reference>
<comment type="similarity">
    <text evidence="8">Belongs to the DnaJ family.</text>
</comment>
<proteinExistence type="inferred from homology"/>
<evidence type="ECO:0000259" key="12">
    <source>
        <dbReference type="PROSITE" id="PS50076"/>
    </source>
</evidence>
<gene>
    <name evidence="13" type="primary">ERJ5_1</name>
    <name evidence="13" type="ORF">GRS66_001636</name>
</gene>
<keyword evidence="4" id="KW-0256">Endoplasmic reticulum</keyword>
<evidence type="ECO:0000256" key="10">
    <source>
        <dbReference type="SAM" id="Phobius"/>
    </source>
</evidence>
<evidence type="ECO:0000256" key="4">
    <source>
        <dbReference type="ARBA" id="ARBA00022824"/>
    </source>
</evidence>
<sequence>MNGYWKPALVVLGLLSLSYAFTTIETEIFQLQNEISTKYGPDMNFYKFLKLPKLQNSSTKEITKNLRKLSKKYHPDKNPKYRKLYERLNLATQILSNSSNRKIYDYYLQNGFPNYDFHKGGFYFSRMKPKTWFLLAFIWIVVNIGQYIISIIQYRSQRSRIENFISQCKQQDDTNGLGVKQLTFKQHEKDEGKSLVVRFSDVYVVEPDGSETLISPDTLDKPSVKNCLFWRIPASVWNMTFGKSVGSAGKEEIITDSKKYDGNQSKKGNKVKKGSAKKGQKKMELPNGKVIYSRK</sequence>
<feature type="chain" id="PRO_5025663280" evidence="11">
    <location>
        <begin position="21"/>
        <end position="295"/>
    </location>
</feature>
<evidence type="ECO:0000256" key="7">
    <source>
        <dbReference type="ARBA" id="ARBA00023186"/>
    </source>
</evidence>
<dbReference type="GO" id="GO:0006457">
    <property type="term" value="P:protein folding"/>
    <property type="evidence" value="ECO:0007669"/>
    <property type="project" value="UniProtKB-ARBA"/>
</dbReference>
<evidence type="ECO:0000256" key="1">
    <source>
        <dbReference type="ARBA" id="ARBA00004389"/>
    </source>
</evidence>
<dbReference type="InterPro" id="IPR052606">
    <property type="entry name" value="DnaJ_domain_protein"/>
</dbReference>
<dbReference type="PROSITE" id="PS00636">
    <property type="entry name" value="DNAJ_1"/>
    <property type="match status" value="1"/>
</dbReference>
<evidence type="ECO:0000256" key="5">
    <source>
        <dbReference type="ARBA" id="ARBA00022989"/>
    </source>
</evidence>
<feature type="signal peptide" evidence="11">
    <location>
        <begin position="1"/>
        <end position="20"/>
    </location>
</feature>
<keyword evidence="6 10" id="KW-0472">Membrane</keyword>
<evidence type="ECO:0000313" key="13">
    <source>
        <dbReference type="EMBL" id="QID79374.1"/>
    </source>
</evidence>
<evidence type="ECO:0000256" key="6">
    <source>
        <dbReference type="ARBA" id="ARBA00023136"/>
    </source>
</evidence>
<evidence type="ECO:0000313" key="14">
    <source>
        <dbReference type="Proteomes" id="UP000501346"/>
    </source>
</evidence>
<feature type="compositionally biased region" description="Basic residues" evidence="9">
    <location>
        <begin position="267"/>
        <end position="280"/>
    </location>
</feature>